<proteinExistence type="predicted"/>
<name>A0A4Q8ADV9_9MICC</name>
<dbReference type="OrthoDB" id="5147690at2"/>
<organism evidence="1 2">
    <name type="scientific">Zhihengliuella halotolerans</name>
    <dbReference type="NCBI Taxonomy" id="370736"/>
    <lineage>
        <taxon>Bacteria</taxon>
        <taxon>Bacillati</taxon>
        <taxon>Actinomycetota</taxon>
        <taxon>Actinomycetes</taxon>
        <taxon>Micrococcales</taxon>
        <taxon>Micrococcaceae</taxon>
        <taxon>Zhihengliuella</taxon>
    </lineage>
</organism>
<accession>A0A4Q8ADV9</accession>
<comment type="caution">
    <text evidence="1">The sequence shown here is derived from an EMBL/GenBank/DDBJ whole genome shotgun (WGS) entry which is preliminary data.</text>
</comment>
<evidence type="ECO:0008006" key="3">
    <source>
        <dbReference type="Google" id="ProtNLM"/>
    </source>
</evidence>
<dbReference type="RefSeq" id="WP_130450162.1">
    <property type="nucleotide sequence ID" value="NZ_SHLA01000001.1"/>
</dbReference>
<keyword evidence="2" id="KW-1185">Reference proteome</keyword>
<evidence type="ECO:0000313" key="1">
    <source>
        <dbReference type="EMBL" id="RZU61739.1"/>
    </source>
</evidence>
<gene>
    <name evidence="1" type="ORF">EV380_1317</name>
</gene>
<protein>
    <recommendedName>
        <fullName evidence="3">Major tail protein</fullName>
    </recommendedName>
</protein>
<dbReference type="EMBL" id="SHLA01000001">
    <property type="protein sequence ID" value="RZU61739.1"/>
    <property type="molecule type" value="Genomic_DNA"/>
</dbReference>
<dbReference type="AlphaFoldDB" id="A0A4Q8ADV9"/>
<evidence type="ECO:0000313" key="2">
    <source>
        <dbReference type="Proteomes" id="UP000292685"/>
    </source>
</evidence>
<reference evidence="1 2" key="1">
    <citation type="submission" date="2019-02" db="EMBL/GenBank/DDBJ databases">
        <title>Sequencing the genomes of 1000 actinobacteria strains.</title>
        <authorList>
            <person name="Klenk H.-P."/>
        </authorList>
    </citation>
    <scope>NUCLEOTIDE SEQUENCE [LARGE SCALE GENOMIC DNA]</scope>
    <source>
        <strain evidence="1 2">DSM 17364</strain>
    </source>
</reference>
<dbReference type="Proteomes" id="UP000292685">
    <property type="component" value="Unassembled WGS sequence"/>
</dbReference>
<sequence length="278" mass="29897">MPDVASILETDELNVRKWGTQLLFLQSRAAAPPTMFFGESDHLPILPPGALQLGFVTTDGVGQEDSISNENTSMLQSLEPVRSDITGVDKSLTVAFGEDNAYVQALWHGVPFEEFPTGKHAPWLFDDGEITDYPEYRLGCIMQDGVGEQARYRYEYGYRVKVTAKTGRTMNRTDAESYGFTFGLYKDKSVGKSFTRTQNGPYYFRDAIAVADLDAGAITDIAVLDGGGGYDVAPSVAITGDGTGAAATATVSGGQVTAVTVDTAGTDYTTAEISFTRN</sequence>